<comment type="similarity">
    <text evidence="2">Belongs to the HdrA family.</text>
</comment>
<dbReference type="PANTHER" id="PTHR43498:SF1">
    <property type="entry name" value="COB--COM HETERODISULFIDE REDUCTASE IRON-SULFUR SUBUNIT A"/>
    <property type="match status" value="1"/>
</dbReference>
<feature type="non-terminal residue" evidence="9">
    <location>
        <position position="1"/>
    </location>
</feature>
<feature type="domain" description="4Fe-4S ferredoxin-type" evidence="8">
    <location>
        <begin position="98"/>
        <end position="127"/>
    </location>
</feature>
<dbReference type="InterPro" id="IPR039650">
    <property type="entry name" value="HdrA-like"/>
</dbReference>
<dbReference type="EMBL" id="BARS01015124">
    <property type="protein sequence ID" value="GAF87308.1"/>
    <property type="molecule type" value="Genomic_DNA"/>
</dbReference>
<evidence type="ECO:0000256" key="7">
    <source>
        <dbReference type="ARBA" id="ARBA00023014"/>
    </source>
</evidence>
<protein>
    <recommendedName>
        <fullName evidence="8">4Fe-4S ferredoxin-type domain-containing protein</fullName>
    </recommendedName>
</protein>
<name>X0T1F7_9ZZZZ</name>
<keyword evidence="4" id="KW-0274">FAD</keyword>
<keyword evidence="3" id="KW-0479">Metal-binding</keyword>
<dbReference type="GO" id="GO:0051536">
    <property type="term" value="F:iron-sulfur cluster binding"/>
    <property type="evidence" value="ECO:0007669"/>
    <property type="project" value="UniProtKB-KW"/>
</dbReference>
<organism evidence="9">
    <name type="scientific">marine sediment metagenome</name>
    <dbReference type="NCBI Taxonomy" id="412755"/>
    <lineage>
        <taxon>unclassified sequences</taxon>
        <taxon>metagenomes</taxon>
        <taxon>ecological metagenomes</taxon>
    </lineage>
</organism>
<evidence type="ECO:0000256" key="6">
    <source>
        <dbReference type="ARBA" id="ARBA00023004"/>
    </source>
</evidence>
<sequence length="287" mass="32313">ICRIRTCTYPAIDKLVVNTNTEKVIKTRKIMFELLLARCPDSKVIQQVAEEYGVKETRFEKKNEDCFLCGLCVRMCNQRMGISAINFINRGSERKVCPPFDAASDICQTCGACATICPTERIKLEEISKNEAVPIQDEYNEGLIERPAAYIPYPQAVPNKATIDERYCVHMLKDACGVCKEFCEAEAIDYEQKEKKIELNVGAVILSPGFEIFDAKIKEELGYGLYPNVVTSLEFERILSASGPFLGKVLRPSDKTEPKRIGFIQCVGSRDVDRDYCSSVCCMYATK</sequence>
<evidence type="ECO:0000313" key="9">
    <source>
        <dbReference type="EMBL" id="GAF87308.1"/>
    </source>
</evidence>
<reference evidence="9" key="1">
    <citation type="journal article" date="2014" name="Front. Microbiol.">
        <title>High frequency of phylogenetically diverse reductive dehalogenase-homologous genes in deep subseafloor sedimentary metagenomes.</title>
        <authorList>
            <person name="Kawai M."/>
            <person name="Futagami T."/>
            <person name="Toyoda A."/>
            <person name="Takaki Y."/>
            <person name="Nishi S."/>
            <person name="Hori S."/>
            <person name="Arai W."/>
            <person name="Tsubouchi T."/>
            <person name="Morono Y."/>
            <person name="Uchiyama I."/>
            <person name="Ito T."/>
            <person name="Fujiyama A."/>
            <person name="Inagaki F."/>
            <person name="Takami H."/>
        </authorList>
    </citation>
    <scope>NUCLEOTIDE SEQUENCE</scope>
    <source>
        <strain evidence="9">Expedition CK06-06</strain>
    </source>
</reference>
<evidence type="ECO:0000256" key="4">
    <source>
        <dbReference type="ARBA" id="ARBA00022827"/>
    </source>
</evidence>
<dbReference type="GO" id="GO:0046872">
    <property type="term" value="F:metal ion binding"/>
    <property type="evidence" value="ECO:0007669"/>
    <property type="project" value="UniProtKB-KW"/>
</dbReference>
<comment type="caution">
    <text evidence="9">The sequence shown here is derived from an EMBL/GenBank/DDBJ whole genome shotgun (WGS) entry which is preliminary data.</text>
</comment>
<keyword evidence="7" id="KW-0411">Iron-sulfur</keyword>
<comment type="cofactor">
    <cofactor evidence="1">
        <name>FAD</name>
        <dbReference type="ChEBI" id="CHEBI:57692"/>
    </cofactor>
</comment>
<keyword evidence="5" id="KW-0560">Oxidoreductase</keyword>
<gene>
    <name evidence="9" type="ORF">S01H1_25093</name>
</gene>
<feature type="domain" description="4Fe-4S ferredoxin-type" evidence="8">
    <location>
        <begin position="159"/>
        <end position="193"/>
    </location>
</feature>
<evidence type="ECO:0000256" key="1">
    <source>
        <dbReference type="ARBA" id="ARBA00001974"/>
    </source>
</evidence>
<dbReference type="AlphaFoldDB" id="X0T1F7"/>
<evidence type="ECO:0000256" key="3">
    <source>
        <dbReference type="ARBA" id="ARBA00022723"/>
    </source>
</evidence>
<accession>X0T1F7</accession>
<dbReference type="SUPFAM" id="SSF54862">
    <property type="entry name" value="4Fe-4S ferredoxins"/>
    <property type="match status" value="2"/>
</dbReference>
<keyword evidence="6" id="KW-0408">Iron</keyword>
<dbReference type="PROSITE" id="PS51379">
    <property type="entry name" value="4FE4S_FER_2"/>
    <property type="match status" value="2"/>
</dbReference>
<feature type="non-terminal residue" evidence="9">
    <location>
        <position position="287"/>
    </location>
</feature>
<evidence type="ECO:0000259" key="8">
    <source>
        <dbReference type="PROSITE" id="PS51379"/>
    </source>
</evidence>
<dbReference type="InterPro" id="IPR017900">
    <property type="entry name" value="4Fe4S_Fe_S_CS"/>
</dbReference>
<keyword evidence="4" id="KW-0285">Flavoprotein</keyword>
<evidence type="ECO:0000256" key="2">
    <source>
        <dbReference type="ARBA" id="ARBA00006561"/>
    </source>
</evidence>
<dbReference type="PANTHER" id="PTHR43498">
    <property type="entry name" value="FERREDOXIN:COB-COM HETERODISULFIDE REDUCTASE SUBUNIT A"/>
    <property type="match status" value="1"/>
</dbReference>
<evidence type="ECO:0000256" key="5">
    <source>
        <dbReference type="ARBA" id="ARBA00023002"/>
    </source>
</evidence>
<dbReference type="InterPro" id="IPR017896">
    <property type="entry name" value="4Fe4S_Fe-S-bd"/>
</dbReference>
<dbReference type="PROSITE" id="PS00198">
    <property type="entry name" value="4FE4S_FER_1"/>
    <property type="match status" value="1"/>
</dbReference>
<dbReference type="GO" id="GO:0016491">
    <property type="term" value="F:oxidoreductase activity"/>
    <property type="evidence" value="ECO:0007669"/>
    <property type="project" value="UniProtKB-KW"/>
</dbReference>
<proteinExistence type="inferred from homology"/>
<dbReference type="Gene3D" id="3.30.70.20">
    <property type="match status" value="1"/>
</dbReference>